<gene>
    <name evidence="10" type="ORF">ACFQVC_32265</name>
</gene>
<name>A0ABW2JSN8_9ACTN</name>
<dbReference type="SUPFAM" id="SSF82866">
    <property type="entry name" value="Multidrug efflux transporter AcrB transmembrane domain"/>
    <property type="match status" value="2"/>
</dbReference>
<accession>A0ABW2JSN8</accession>
<comment type="similarity">
    <text evidence="2">Belongs to the resistance-nodulation-cell division (RND) (TC 2.A.6) family. MmpL subfamily.</text>
</comment>
<proteinExistence type="inferred from homology"/>
<feature type="transmembrane region" description="Helical" evidence="8">
    <location>
        <begin position="526"/>
        <end position="545"/>
    </location>
</feature>
<evidence type="ECO:0000256" key="4">
    <source>
        <dbReference type="ARBA" id="ARBA00022692"/>
    </source>
</evidence>
<evidence type="ECO:0000256" key="2">
    <source>
        <dbReference type="ARBA" id="ARBA00010157"/>
    </source>
</evidence>
<evidence type="ECO:0000259" key="9">
    <source>
        <dbReference type="Pfam" id="PF03176"/>
    </source>
</evidence>
<feature type="transmembrane region" description="Helical" evidence="8">
    <location>
        <begin position="607"/>
        <end position="629"/>
    </location>
</feature>
<dbReference type="RefSeq" id="WP_381837286.1">
    <property type="nucleotide sequence ID" value="NZ_JBHTCF010000018.1"/>
</dbReference>
<evidence type="ECO:0000256" key="6">
    <source>
        <dbReference type="ARBA" id="ARBA00023136"/>
    </source>
</evidence>
<protein>
    <submittedName>
        <fullName evidence="10">MMPL family transporter</fullName>
    </submittedName>
</protein>
<feature type="domain" description="Membrane transport protein MMPL" evidence="9">
    <location>
        <begin position="53"/>
        <end position="352"/>
    </location>
</feature>
<keyword evidence="3" id="KW-1003">Cell membrane</keyword>
<reference evidence="11" key="1">
    <citation type="journal article" date="2019" name="Int. J. Syst. Evol. Microbiol.">
        <title>The Global Catalogue of Microorganisms (GCM) 10K type strain sequencing project: providing services to taxonomists for standard genome sequencing and annotation.</title>
        <authorList>
            <consortium name="The Broad Institute Genomics Platform"/>
            <consortium name="The Broad Institute Genome Sequencing Center for Infectious Disease"/>
            <person name="Wu L."/>
            <person name="Ma J."/>
        </authorList>
    </citation>
    <scope>NUCLEOTIDE SEQUENCE [LARGE SCALE GENOMIC DNA]</scope>
    <source>
        <strain evidence="11">SYNS20</strain>
    </source>
</reference>
<dbReference type="PANTHER" id="PTHR33406">
    <property type="entry name" value="MEMBRANE PROTEIN MJ1562-RELATED"/>
    <property type="match status" value="1"/>
</dbReference>
<dbReference type="InterPro" id="IPR050545">
    <property type="entry name" value="Mycobact_MmpL"/>
</dbReference>
<feature type="transmembrane region" description="Helical" evidence="8">
    <location>
        <begin position="281"/>
        <end position="305"/>
    </location>
</feature>
<feature type="transmembrane region" description="Helical" evidence="8">
    <location>
        <begin position="565"/>
        <end position="586"/>
    </location>
</feature>
<evidence type="ECO:0000256" key="5">
    <source>
        <dbReference type="ARBA" id="ARBA00022989"/>
    </source>
</evidence>
<feature type="transmembrane region" description="Helical" evidence="8">
    <location>
        <begin position="499"/>
        <end position="521"/>
    </location>
</feature>
<keyword evidence="4 8" id="KW-0812">Transmembrane</keyword>
<dbReference type="InterPro" id="IPR004869">
    <property type="entry name" value="MMPL_dom"/>
</dbReference>
<dbReference type="EMBL" id="JBHTCF010000018">
    <property type="protein sequence ID" value="MFC7308877.1"/>
    <property type="molecule type" value="Genomic_DNA"/>
</dbReference>
<comment type="caution">
    <text evidence="10">The sequence shown here is derived from an EMBL/GenBank/DDBJ whole genome shotgun (WGS) entry which is preliminary data.</text>
</comment>
<evidence type="ECO:0000256" key="7">
    <source>
        <dbReference type="SAM" id="MobiDB-lite"/>
    </source>
</evidence>
<keyword evidence="5 8" id="KW-1133">Transmembrane helix</keyword>
<keyword evidence="6 8" id="KW-0472">Membrane</keyword>
<feature type="transmembrane region" description="Helical" evidence="8">
    <location>
        <begin position="202"/>
        <end position="226"/>
    </location>
</feature>
<feature type="transmembrane region" description="Helical" evidence="8">
    <location>
        <begin position="635"/>
        <end position="658"/>
    </location>
</feature>
<dbReference type="Gene3D" id="1.20.1640.10">
    <property type="entry name" value="Multidrug efflux transporter AcrB transmembrane domain"/>
    <property type="match status" value="2"/>
</dbReference>
<feature type="compositionally biased region" description="Pro residues" evidence="7">
    <location>
        <begin position="713"/>
        <end position="724"/>
    </location>
</feature>
<evidence type="ECO:0000256" key="8">
    <source>
        <dbReference type="SAM" id="Phobius"/>
    </source>
</evidence>
<dbReference type="Pfam" id="PF03176">
    <property type="entry name" value="MMPL"/>
    <property type="match status" value="2"/>
</dbReference>
<feature type="region of interest" description="Disordered" evidence="7">
    <location>
        <begin position="687"/>
        <end position="733"/>
    </location>
</feature>
<dbReference type="Proteomes" id="UP001596523">
    <property type="component" value="Unassembled WGS sequence"/>
</dbReference>
<feature type="transmembrane region" description="Helical" evidence="8">
    <location>
        <begin position="352"/>
        <end position="370"/>
    </location>
</feature>
<organism evidence="10 11">
    <name type="scientific">Streptomyces monticola</name>
    <dbReference type="NCBI Taxonomy" id="2666263"/>
    <lineage>
        <taxon>Bacteria</taxon>
        <taxon>Bacillati</taxon>
        <taxon>Actinomycetota</taxon>
        <taxon>Actinomycetes</taxon>
        <taxon>Kitasatosporales</taxon>
        <taxon>Streptomycetaceae</taxon>
        <taxon>Streptomyces</taxon>
    </lineage>
</organism>
<comment type="subcellular location">
    <subcellularLocation>
        <location evidence="1">Cell membrane</location>
        <topology evidence="1">Multi-pass membrane protein</topology>
    </subcellularLocation>
</comment>
<dbReference type="PANTHER" id="PTHR33406:SF11">
    <property type="entry name" value="MEMBRANE PROTEIN SCO6666-RELATED"/>
    <property type="match status" value="1"/>
</dbReference>
<evidence type="ECO:0000256" key="1">
    <source>
        <dbReference type="ARBA" id="ARBA00004651"/>
    </source>
</evidence>
<evidence type="ECO:0000313" key="10">
    <source>
        <dbReference type="EMBL" id="MFC7308877.1"/>
    </source>
</evidence>
<evidence type="ECO:0000313" key="11">
    <source>
        <dbReference type="Proteomes" id="UP001596523"/>
    </source>
</evidence>
<feature type="compositionally biased region" description="Acidic residues" evidence="7">
    <location>
        <begin position="698"/>
        <end position="710"/>
    </location>
</feature>
<feature type="domain" description="Membrane transport protein MMPL" evidence="9">
    <location>
        <begin position="476"/>
        <end position="679"/>
    </location>
</feature>
<sequence>MRHGGTSAPGVEAAHADAELTARFGAGVPNLVLLARARNTPGGAPGHAVDTPAVRAAGQRLTARLAAAPEVVSVRSYWGRAPTPGEPTLRSRDGRAALVVAKLTGEESDWRHAAARIVPRLDGPQGALTVTATGPAQIGVEIDRHSEDDLLRAELLAALPMLLVLLAVLRTVVAGLLPLALAALSVLATFAGLRVLSLLTPVSVYAVNMATALTLALSVDYSLFVLSRYREEVRTGLDRAAALRTATATAGRTVLYSAVALSVSLSALLLFPQYFLRSFAYAGICVTVVSAAGATLVLPAMLAVLGERVEAWPVRIPQRRKRAPSSGKRAPSSAKQTAFWPRLARAVARRPAGIAVAVTALLLLLAAPFARAQFGLLDDRVLPPSAAAHRAADQLRTQFAPQAPVVAVLPRLQPDATSGSLSTYADRIEALPHVRAVDVHRADGGAWLAVRSAVEPYSGAGSDLVRQVRAVPAPGERLVGGPAAQLVDTRDDLAARAPWALAVIAAATLVVLFLFTGSLLLPLKGLAVNLLSLTASFGAMVHIFQDGHLRGLVGDFTVTGYLDTAIPVLVFCIGFGLSMDYEVFLLSRVREQYLRHRDNTAAVADGLQVCGRLITSAAAILIVVFVAFATSQVSLVKLFGIGLALAIALDATIVRGLLVPAVMVLAGRANWWAPGPLRRLHRRFGLRETPAGTQDPGPDSDSDLGPDSDSDPSMPPQPRPPEPNPRQQERDYS</sequence>
<feature type="transmembrane region" description="Helical" evidence="8">
    <location>
        <begin position="254"/>
        <end position="275"/>
    </location>
</feature>
<keyword evidence="11" id="KW-1185">Reference proteome</keyword>
<evidence type="ECO:0000256" key="3">
    <source>
        <dbReference type="ARBA" id="ARBA00022475"/>
    </source>
</evidence>